<dbReference type="PRINTS" id="PR00368">
    <property type="entry name" value="FADPNR"/>
</dbReference>
<gene>
    <name evidence="3" type="ORF">SAMN05428946_0958</name>
</gene>
<dbReference type="PANTHER" id="PTHR42949">
    <property type="entry name" value="ANAEROBIC GLYCEROL-3-PHOSPHATE DEHYDROGENASE SUBUNIT B"/>
    <property type="match status" value="1"/>
</dbReference>
<dbReference type="AlphaFoldDB" id="A0A1U7PN17"/>
<dbReference type="OrthoDB" id="9776839at2"/>
<protein>
    <submittedName>
        <fullName evidence="3">Sarcosine oxidase subunit alpha</fullName>
    </submittedName>
</protein>
<evidence type="ECO:0000313" key="3">
    <source>
        <dbReference type="EMBL" id="SIT73259.1"/>
    </source>
</evidence>
<keyword evidence="4" id="KW-1185">Reference proteome</keyword>
<keyword evidence="1" id="KW-0560">Oxidoreductase</keyword>
<dbReference type="SUPFAM" id="SSF51905">
    <property type="entry name" value="FAD/NAD(P)-binding domain"/>
    <property type="match status" value="1"/>
</dbReference>
<name>A0A1U7PN17_9BACI</name>
<dbReference type="Proteomes" id="UP000187550">
    <property type="component" value="Unassembled WGS sequence"/>
</dbReference>
<dbReference type="InterPro" id="IPR023753">
    <property type="entry name" value="FAD/NAD-binding_dom"/>
</dbReference>
<sequence>METDVLIVGGGPAGLTAACRLAEGGAKVVLVDEGFELGGHMHHQSAVVRSLPDSYETMTGTEFIEQLIGRVNALEIRQLLSHSVVGVYQNGDLGVTDGNRTFPISAGQVILATGAAEDAALFPGWTFPGVMTLGAAQLLINRERVRPGNTALIVGLNQFTLEVADLFSKENVSIAGIIEERDRSAVPEEWIARIHEERIPVYFSSRIQAVLGNGEVEKAIIQTSGGEKVMEADMICISNGMSPITDLAELLTCELTYNESLGGQVPIYNEGFETTVPSVFVIGNAAGVTCAGGLLLTAEIAANQVLKNLSLRTREEYLTRNQSLWEELRKTENQHSGIVHEERAGIINESVQENAYG</sequence>
<dbReference type="Pfam" id="PF07992">
    <property type="entry name" value="Pyr_redox_2"/>
    <property type="match status" value="1"/>
</dbReference>
<dbReference type="InterPro" id="IPR051691">
    <property type="entry name" value="Metab_Enz_Cyan_OpOx_G3PDH"/>
</dbReference>
<dbReference type="PANTHER" id="PTHR42949:SF3">
    <property type="entry name" value="ANAEROBIC GLYCEROL-3-PHOSPHATE DEHYDROGENASE SUBUNIT B"/>
    <property type="match status" value="1"/>
</dbReference>
<evidence type="ECO:0000313" key="4">
    <source>
        <dbReference type="Proteomes" id="UP000187550"/>
    </source>
</evidence>
<organism evidence="3 4">
    <name type="scientific">Edaphobacillus lindanitolerans</name>
    <dbReference type="NCBI Taxonomy" id="550447"/>
    <lineage>
        <taxon>Bacteria</taxon>
        <taxon>Bacillati</taxon>
        <taxon>Bacillota</taxon>
        <taxon>Bacilli</taxon>
        <taxon>Bacillales</taxon>
        <taxon>Bacillaceae</taxon>
        <taxon>Edaphobacillus</taxon>
    </lineage>
</organism>
<feature type="domain" description="FAD/NAD(P)-binding" evidence="2">
    <location>
        <begin position="4"/>
        <end position="286"/>
    </location>
</feature>
<dbReference type="RefSeq" id="WP_076757182.1">
    <property type="nucleotide sequence ID" value="NZ_FTPL01000001.1"/>
</dbReference>
<dbReference type="EMBL" id="FTPL01000001">
    <property type="protein sequence ID" value="SIT73259.1"/>
    <property type="molecule type" value="Genomic_DNA"/>
</dbReference>
<accession>A0A1U7PN17</accession>
<dbReference type="InterPro" id="IPR036188">
    <property type="entry name" value="FAD/NAD-bd_sf"/>
</dbReference>
<evidence type="ECO:0000259" key="2">
    <source>
        <dbReference type="Pfam" id="PF07992"/>
    </source>
</evidence>
<evidence type="ECO:0000256" key="1">
    <source>
        <dbReference type="ARBA" id="ARBA00023002"/>
    </source>
</evidence>
<dbReference type="PRINTS" id="PR00469">
    <property type="entry name" value="PNDRDTASEII"/>
</dbReference>
<reference evidence="4" key="1">
    <citation type="submission" date="2017-01" db="EMBL/GenBank/DDBJ databases">
        <authorList>
            <person name="Varghese N."/>
            <person name="Submissions S."/>
        </authorList>
    </citation>
    <scope>NUCLEOTIDE SEQUENCE [LARGE SCALE GENOMIC DNA]</scope>
    <source>
        <strain evidence="4">MNA4</strain>
    </source>
</reference>
<dbReference type="GO" id="GO:0016491">
    <property type="term" value="F:oxidoreductase activity"/>
    <property type="evidence" value="ECO:0007669"/>
    <property type="project" value="UniProtKB-KW"/>
</dbReference>
<proteinExistence type="predicted"/>
<dbReference type="STRING" id="550447.SAMN05428946_0958"/>
<dbReference type="Gene3D" id="3.50.50.60">
    <property type="entry name" value="FAD/NAD(P)-binding domain"/>
    <property type="match status" value="2"/>
</dbReference>